<dbReference type="InterPro" id="IPR018060">
    <property type="entry name" value="HTH_AraC"/>
</dbReference>
<evidence type="ECO:0000256" key="3">
    <source>
        <dbReference type="ARBA" id="ARBA00023163"/>
    </source>
</evidence>
<evidence type="ECO:0000313" key="5">
    <source>
        <dbReference type="EMBL" id="UXI67240.1"/>
    </source>
</evidence>
<dbReference type="InterPro" id="IPR050204">
    <property type="entry name" value="AraC_XylS_family_regulators"/>
</dbReference>
<feature type="domain" description="HTH araC/xylS-type" evidence="4">
    <location>
        <begin position="168"/>
        <end position="266"/>
    </location>
</feature>
<dbReference type="SUPFAM" id="SSF46689">
    <property type="entry name" value="Homeodomain-like"/>
    <property type="match status" value="2"/>
</dbReference>
<dbReference type="EMBL" id="CP104694">
    <property type="protein sequence ID" value="UXI67240.1"/>
    <property type="molecule type" value="Genomic_DNA"/>
</dbReference>
<organism evidence="5 6">
    <name type="scientific">Tahibacter amnicola</name>
    <dbReference type="NCBI Taxonomy" id="2976241"/>
    <lineage>
        <taxon>Bacteria</taxon>
        <taxon>Pseudomonadati</taxon>
        <taxon>Pseudomonadota</taxon>
        <taxon>Gammaproteobacteria</taxon>
        <taxon>Lysobacterales</taxon>
        <taxon>Rhodanobacteraceae</taxon>
        <taxon>Tahibacter</taxon>
    </lineage>
</organism>
<dbReference type="InterPro" id="IPR009057">
    <property type="entry name" value="Homeodomain-like_sf"/>
</dbReference>
<dbReference type="Proteomes" id="UP001064632">
    <property type="component" value="Chromosome"/>
</dbReference>
<dbReference type="PROSITE" id="PS01124">
    <property type="entry name" value="HTH_ARAC_FAMILY_2"/>
    <property type="match status" value="1"/>
</dbReference>
<keyword evidence="1" id="KW-0805">Transcription regulation</keyword>
<evidence type="ECO:0000256" key="1">
    <source>
        <dbReference type="ARBA" id="ARBA00023015"/>
    </source>
</evidence>
<dbReference type="InterPro" id="IPR020449">
    <property type="entry name" value="Tscrpt_reg_AraC-type_HTH"/>
</dbReference>
<evidence type="ECO:0000256" key="2">
    <source>
        <dbReference type="ARBA" id="ARBA00023125"/>
    </source>
</evidence>
<protein>
    <submittedName>
        <fullName evidence="5">AraC family transcriptional regulator</fullName>
    </submittedName>
</protein>
<gene>
    <name evidence="5" type="ORF">N4264_21245</name>
</gene>
<sequence>MSADTLFQNRSIRVIDYRCEAGPADASFEECHGTHSVSYVRRGSFGYRCGMHQHELVAGAVLVGRSGDTYRCTHDHHEAGDECLSFQFLDPSLVDTLDGDGNAWRIGALPPAAPLMVLGEMAQAAAQGASDIGLDELGLAIAGRFLRLAGDRSGSGPAVPARDRRRAVEVALWIDEQSHLPLDLDQCAAQAGLSAFHFLRLFNRVVGVTPHQYLIRSRLRRAARQLAAGDQPVTDIALDIGFSDLSNFVRTFHRVAGVSPRGFRQASLGDRKIFQERIRTVGAP</sequence>
<keyword evidence="6" id="KW-1185">Reference proteome</keyword>
<dbReference type="Pfam" id="PF12833">
    <property type="entry name" value="HTH_18"/>
    <property type="match status" value="1"/>
</dbReference>
<proteinExistence type="predicted"/>
<dbReference type="SMART" id="SM00342">
    <property type="entry name" value="HTH_ARAC"/>
    <property type="match status" value="1"/>
</dbReference>
<dbReference type="RefSeq" id="WP_261694216.1">
    <property type="nucleotide sequence ID" value="NZ_CP104694.1"/>
</dbReference>
<reference evidence="5" key="1">
    <citation type="submission" date="2022-09" db="EMBL/GenBank/DDBJ databases">
        <title>Tahibacter sp. nov., isolated from a fresh water.</title>
        <authorList>
            <person name="Baek J.H."/>
            <person name="Lee J.K."/>
            <person name="Kim J.M."/>
            <person name="Jeon C.O."/>
        </authorList>
    </citation>
    <scope>NUCLEOTIDE SEQUENCE</scope>
    <source>
        <strain evidence="5">W38</strain>
    </source>
</reference>
<dbReference type="Gene3D" id="1.10.10.60">
    <property type="entry name" value="Homeodomain-like"/>
    <property type="match status" value="2"/>
</dbReference>
<keyword evidence="3" id="KW-0804">Transcription</keyword>
<accession>A0ABY6BFU6</accession>
<dbReference type="PANTHER" id="PTHR46796">
    <property type="entry name" value="HTH-TYPE TRANSCRIPTIONAL ACTIVATOR RHAS-RELATED"/>
    <property type="match status" value="1"/>
</dbReference>
<dbReference type="PRINTS" id="PR00032">
    <property type="entry name" value="HTHARAC"/>
</dbReference>
<evidence type="ECO:0000259" key="4">
    <source>
        <dbReference type="PROSITE" id="PS01124"/>
    </source>
</evidence>
<evidence type="ECO:0000313" key="6">
    <source>
        <dbReference type="Proteomes" id="UP001064632"/>
    </source>
</evidence>
<dbReference type="PANTHER" id="PTHR46796:SF14">
    <property type="entry name" value="TRANSCRIPTIONAL REGULATORY PROTEIN"/>
    <property type="match status" value="1"/>
</dbReference>
<keyword evidence="2" id="KW-0238">DNA-binding</keyword>
<name>A0ABY6BFU6_9GAMM</name>